<name>A0A1W6V9E6_VIBAL</name>
<protein>
    <submittedName>
        <fullName evidence="1">Uncharacterized protein</fullName>
    </submittedName>
</protein>
<dbReference type="AlphaFoldDB" id="A0A1W6V9E6"/>
<gene>
    <name evidence="1" type="ORF">K05K4_49850</name>
</gene>
<dbReference type="EMBL" id="CP017904">
    <property type="protein sequence ID" value="ARP21694.1"/>
    <property type="molecule type" value="Genomic_DNA"/>
</dbReference>
<evidence type="ECO:0000313" key="1">
    <source>
        <dbReference type="EMBL" id="ARP21694.1"/>
    </source>
</evidence>
<keyword evidence="1" id="KW-0614">Plasmid</keyword>
<accession>A0A1W6V9E6</accession>
<organism evidence="1">
    <name type="scientific">Vibrio alginolyticus</name>
    <dbReference type="NCBI Taxonomy" id="663"/>
    <lineage>
        <taxon>Bacteria</taxon>
        <taxon>Pseudomonadati</taxon>
        <taxon>Pseudomonadota</taxon>
        <taxon>Gammaproteobacteria</taxon>
        <taxon>Vibrionales</taxon>
        <taxon>Vibrionaceae</taxon>
        <taxon>Vibrio</taxon>
    </lineage>
</organism>
<proteinExistence type="predicted"/>
<sequence>MTVSINLSLRALYLGSTDNGVKVHSRFLETCDVNTVFASFKKESISTDNAPFFIDLFDEDESIIKETIGVTEETYSRITGEVVLTYDDYQRADRLHEDALFGAMQELLREKGIDVPENTASELFDAALAAHRFRKQDHAMIEVGVDDLSLINEPEH</sequence>
<reference evidence="1" key="1">
    <citation type="submission" date="2016-10" db="EMBL/GenBank/DDBJ databases">
        <title>The High Quality Genome of Vibrio alginolyticus K01M1.</title>
        <authorList>
            <person name="Wendling C."/>
            <person name="Chibani C.M."/>
            <person name="Hertel R."/>
            <person name="Sproer C."/>
            <person name="Bunk B."/>
            <person name="Overmann J."/>
            <person name="Roth O."/>
            <person name="Liesegang H."/>
        </authorList>
    </citation>
    <scope>NUCLEOTIDE SEQUENCE</scope>
    <source>
        <strain evidence="1">K05K4</strain>
        <plasmid evidence="1">pL289</plasmid>
    </source>
</reference>
<dbReference type="RefSeq" id="WP_025767371.1">
    <property type="nucleotide sequence ID" value="NZ_CP017893.1"/>
</dbReference>
<geneLocation type="plasmid" evidence="1">
    <name>pL289</name>
</geneLocation>